<dbReference type="SUPFAM" id="SSF51206">
    <property type="entry name" value="cAMP-binding domain-like"/>
    <property type="match status" value="1"/>
</dbReference>
<feature type="domain" description="Cyclic nucleotide-binding" evidence="5">
    <location>
        <begin position="23"/>
        <end position="144"/>
    </location>
</feature>
<dbReference type="SUPFAM" id="SSF46785">
    <property type="entry name" value="Winged helix' DNA-binding domain"/>
    <property type="match status" value="1"/>
</dbReference>
<evidence type="ECO:0000313" key="8">
    <source>
        <dbReference type="Proteomes" id="UP000265816"/>
    </source>
</evidence>
<dbReference type="Gene3D" id="2.60.120.10">
    <property type="entry name" value="Jelly Rolls"/>
    <property type="match status" value="1"/>
</dbReference>
<dbReference type="InterPro" id="IPR036388">
    <property type="entry name" value="WH-like_DNA-bd_sf"/>
</dbReference>
<dbReference type="InterPro" id="IPR014710">
    <property type="entry name" value="RmlC-like_jellyroll"/>
</dbReference>
<keyword evidence="8" id="KW-1185">Reference proteome</keyword>
<dbReference type="PROSITE" id="PS51063">
    <property type="entry name" value="HTH_CRP_2"/>
    <property type="match status" value="1"/>
</dbReference>
<dbReference type="GO" id="GO:0005829">
    <property type="term" value="C:cytosol"/>
    <property type="evidence" value="ECO:0007669"/>
    <property type="project" value="TreeGrafter"/>
</dbReference>
<name>A0A398BAQ7_9BACI</name>
<evidence type="ECO:0000256" key="1">
    <source>
        <dbReference type="ARBA" id="ARBA00023015"/>
    </source>
</evidence>
<keyword evidence="4" id="KW-0804">Transcription</keyword>
<evidence type="ECO:0000256" key="2">
    <source>
        <dbReference type="ARBA" id="ARBA00023125"/>
    </source>
</evidence>
<feature type="domain" description="HTH crp-type" evidence="6">
    <location>
        <begin position="158"/>
        <end position="232"/>
    </location>
</feature>
<evidence type="ECO:0000256" key="3">
    <source>
        <dbReference type="ARBA" id="ARBA00023159"/>
    </source>
</evidence>
<dbReference type="PRINTS" id="PR00034">
    <property type="entry name" value="HTHCRP"/>
</dbReference>
<proteinExistence type="predicted"/>
<dbReference type="SMART" id="SM00419">
    <property type="entry name" value="HTH_CRP"/>
    <property type="match status" value="1"/>
</dbReference>
<dbReference type="InterPro" id="IPR000595">
    <property type="entry name" value="cNMP-bd_dom"/>
</dbReference>
<dbReference type="InterPro" id="IPR036390">
    <property type="entry name" value="WH_DNA-bd_sf"/>
</dbReference>
<dbReference type="AlphaFoldDB" id="A0A398BAQ7"/>
<dbReference type="InterPro" id="IPR018490">
    <property type="entry name" value="cNMP-bd_dom_sf"/>
</dbReference>
<dbReference type="Pfam" id="PF13545">
    <property type="entry name" value="HTH_Crp_2"/>
    <property type="match status" value="1"/>
</dbReference>
<evidence type="ECO:0000313" key="7">
    <source>
        <dbReference type="EMBL" id="RID86644.1"/>
    </source>
</evidence>
<dbReference type="InterPro" id="IPR050397">
    <property type="entry name" value="Env_Response_Regulators"/>
</dbReference>
<dbReference type="CDD" id="cd00092">
    <property type="entry name" value="HTH_CRP"/>
    <property type="match status" value="1"/>
</dbReference>
<dbReference type="EMBL" id="QWVT01000012">
    <property type="protein sequence ID" value="RID86644.1"/>
    <property type="molecule type" value="Genomic_DNA"/>
</dbReference>
<dbReference type="PROSITE" id="PS50042">
    <property type="entry name" value="CNMP_BINDING_3"/>
    <property type="match status" value="1"/>
</dbReference>
<organism evidence="7 8">
    <name type="scientific">Mesobacillus zeae</name>
    <dbReference type="NCBI Taxonomy" id="1917180"/>
    <lineage>
        <taxon>Bacteria</taxon>
        <taxon>Bacillati</taxon>
        <taxon>Bacillota</taxon>
        <taxon>Bacilli</taxon>
        <taxon>Bacillales</taxon>
        <taxon>Bacillaceae</taxon>
        <taxon>Mesobacillus</taxon>
    </lineage>
</organism>
<gene>
    <name evidence="7" type="ORF">D1970_06865</name>
</gene>
<reference evidence="7 8" key="1">
    <citation type="submission" date="2018-08" db="EMBL/GenBank/DDBJ databases">
        <title>Bacillus jemisoniae sp. nov., Bacillus chryseoplanitiae sp. nov., Bacillus resnikiae sp. nov., and Bacillus frankliniae sp. nov., isolated from Viking spacecraft and associated surfaces.</title>
        <authorList>
            <person name="Seuylemezian A."/>
            <person name="Vaishampayan P."/>
        </authorList>
    </citation>
    <scope>NUCLEOTIDE SEQUENCE [LARGE SCALE GENOMIC DNA]</scope>
    <source>
        <strain evidence="7 8">JJ-247</strain>
    </source>
</reference>
<evidence type="ECO:0000259" key="6">
    <source>
        <dbReference type="PROSITE" id="PS51063"/>
    </source>
</evidence>
<evidence type="ECO:0000259" key="5">
    <source>
        <dbReference type="PROSITE" id="PS50042"/>
    </source>
</evidence>
<dbReference type="InterPro" id="IPR012318">
    <property type="entry name" value="HTH_CRP"/>
</dbReference>
<dbReference type="Pfam" id="PF00027">
    <property type="entry name" value="cNMP_binding"/>
    <property type="match status" value="1"/>
</dbReference>
<dbReference type="Proteomes" id="UP000265816">
    <property type="component" value="Unassembled WGS sequence"/>
</dbReference>
<dbReference type="GO" id="GO:0003700">
    <property type="term" value="F:DNA-binding transcription factor activity"/>
    <property type="evidence" value="ECO:0007669"/>
    <property type="project" value="TreeGrafter"/>
</dbReference>
<keyword evidence="3" id="KW-0010">Activator</keyword>
<sequence length="239" mass="27628">MKEHNCNHDTHKIKEPCPKNVPIFGGLSNEEILKVSKMTRHIQYKKGQMLLHEGEKSDKLFIVRKGQVKVSKFTMNGKEQILYILTSGEFFGELHLFNSDEFNNFSVYAIEDTEICLLTKNDLDYIMKENPEISLKILKAVIKRLAHTENLAQTLATKDPEVRIAHLILEFCQKFGKEKDEGILIELPITREEVASYVGVTRERISRKFSKFENLGLISLSGNKQLFVRNQLALREYIQ</sequence>
<comment type="caution">
    <text evidence="7">The sequence shown here is derived from an EMBL/GenBank/DDBJ whole genome shotgun (WGS) entry which is preliminary data.</text>
</comment>
<dbReference type="OrthoDB" id="9798104at2"/>
<dbReference type="RefSeq" id="WP_119112147.1">
    <property type="nucleotide sequence ID" value="NZ_CBCSEO010000015.1"/>
</dbReference>
<dbReference type="GO" id="GO:0003677">
    <property type="term" value="F:DNA binding"/>
    <property type="evidence" value="ECO:0007669"/>
    <property type="project" value="UniProtKB-KW"/>
</dbReference>
<dbReference type="SMART" id="SM00100">
    <property type="entry name" value="cNMP"/>
    <property type="match status" value="1"/>
</dbReference>
<keyword evidence="1" id="KW-0805">Transcription regulation</keyword>
<dbReference type="Gene3D" id="1.10.10.10">
    <property type="entry name" value="Winged helix-like DNA-binding domain superfamily/Winged helix DNA-binding domain"/>
    <property type="match status" value="1"/>
</dbReference>
<accession>A0A398BAQ7</accession>
<dbReference type="CDD" id="cd00038">
    <property type="entry name" value="CAP_ED"/>
    <property type="match status" value="1"/>
</dbReference>
<dbReference type="PANTHER" id="PTHR24567:SF28">
    <property type="entry name" value="LISTERIOLYSIN REGULATORY PROTEIN"/>
    <property type="match status" value="1"/>
</dbReference>
<dbReference type="PANTHER" id="PTHR24567">
    <property type="entry name" value="CRP FAMILY TRANSCRIPTIONAL REGULATORY PROTEIN"/>
    <property type="match status" value="1"/>
</dbReference>
<evidence type="ECO:0000256" key="4">
    <source>
        <dbReference type="ARBA" id="ARBA00023163"/>
    </source>
</evidence>
<protein>
    <submittedName>
        <fullName evidence="7">Crp/Fnr family transcriptional regulator</fullName>
    </submittedName>
</protein>
<keyword evidence="2" id="KW-0238">DNA-binding</keyword>